<protein>
    <submittedName>
        <fullName evidence="5">Beta-ketoacyl-[acyl-carrier-protein] synthase family protein</fullName>
    </submittedName>
</protein>
<gene>
    <name evidence="5" type="ORF">ACI2L5_51055</name>
</gene>
<dbReference type="PANTHER" id="PTHR11712:SF336">
    <property type="entry name" value="3-OXOACYL-[ACYL-CARRIER-PROTEIN] SYNTHASE, MITOCHONDRIAL"/>
    <property type="match status" value="1"/>
</dbReference>
<evidence type="ECO:0000313" key="6">
    <source>
        <dbReference type="Proteomes" id="UP001620295"/>
    </source>
</evidence>
<dbReference type="InterPro" id="IPR016039">
    <property type="entry name" value="Thiolase-like"/>
</dbReference>
<comment type="caution">
    <text evidence="5">The sequence shown here is derived from an EMBL/GenBank/DDBJ whole genome shotgun (WGS) entry which is preliminary data.</text>
</comment>
<evidence type="ECO:0000256" key="1">
    <source>
        <dbReference type="ARBA" id="ARBA00008467"/>
    </source>
</evidence>
<dbReference type="EMBL" id="JBJDQH010000046">
    <property type="protein sequence ID" value="MFK4273137.1"/>
    <property type="molecule type" value="Genomic_DNA"/>
</dbReference>
<name>A0ABW8M4M2_9ACTN</name>
<keyword evidence="2 3" id="KW-0808">Transferase</keyword>
<evidence type="ECO:0000256" key="3">
    <source>
        <dbReference type="RuleBase" id="RU003694"/>
    </source>
</evidence>
<dbReference type="Pfam" id="PF00109">
    <property type="entry name" value="ketoacyl-synt"/>
    <property type="match status" value="1"/>
</dbReference>
<keyword evidence="6" id="KW-1185">Reference proteome</keyword>
<proteinExistence type="inferred from homology"/>
<dbReference type="CDD" id="cd00834">
    <property type="entry name" value="KAS_I_II"/>
    <property type="match status" value="1"/>
</dbReference>
<evidence type="ECO:0000313" key="5">
    <source>
        <dbReference type="EMBL" id="MFK4273137.1"/>
    </source>
</evidence>
<comment type="similarity">
    <text evidence="1 3">Belongs to the thiolase-like superfamily. Beta-ketoacyl-ACP synthases family.</text>
</comment>
<dbReference type="InterPro" id="IPR014030">
    <property type="entry name" value="Ketoacyl_synth_N"/>
</dbReference>
<organism evidence="5 6">
    <name type="scientific">Streptomyces milbemycinicus</name>
    <dbReference type="NCBI Taxonomy" id="476552"/>
    <lineage>
        <taxon>Bacteria</taxon>
        <taxon>Bacillati</taxon>
        <taxon>Actinomycetota</taxon>
        <taxon>Actinomycetes</taxon>
        <taxon>Kitasatosporales</taxon>
        <taxon>Streptomycetaceae</taxon>
        <taxon>Streptomyces</taxon>
    </lineage>
</organism>
<accession>A0ABW8M4M2</accession>
<dbReference type="SMART" id="SM00825">
    <property type="entry name" value="PKS_KS"/>
    <property type="match status" value="1"/>
</dbReference>
<dbReference type="RefSeq" id="WP_358647782.1">
    <property type="nucleotide sequence ID" value="NZ_JBFACG010000081.1"/>
</dbReference>
<dbReference type="Proteomes" id="UP001620295">
    <property type="component" value="Unassembled WGS sequence"/>
</dbReference>
<dbReference type="PROSITE" id="PS52004">
    <property type="entry name" value="KS3_2"/>
    <property type="match status" value="1"/>
</dbReference>
<dbReference type="InterPro" id="IPR014031">
    <property type="entry name" value="Ketoacyl_synth_C"/>
</dbReference>
<dbReference type="SUPFAM" id="SSF53901">
    <property type="entry name" value="Thiolase-like"/>
    <property type="match status" value="2"/>
</dbReference>
<evidence type="ECO:0000259" key="4">
    <source>
        <dbReference type="PROSITE" id="PS52004"/>
    </source>
</evidence>
<dbReference type="InterPro" id="IPR020841">
    <property type="entry name" value="PKS_Beta-ketoAc_synthase_dom"/>
</dbReference>
<sequence>MSTREADPSRRRVLLTGAGVLSSVANGVTEYKDALRAGRVGTAPITLFDTAGFQYARGHQVSDINLTDYIHRVPLTDLGRASQFSVAAARMAVTDAELAEEDLRSKRGLIAIGTTDGEGHDLDHLAETVLRHGPDRMEPEIARRAPALSLSMAVAKEFRLSDVEVSTIPTACSAGNYALGSGFDAVRSGEVDYALVGGTDGLCRKNFAGFYRLGLISPDECRPFDADREGLLTGEGAGVMVLESEESALARGAHVYAEILGYGLNCDAHHPTAPEEDSVARCIRLALDDAGLKPEDVDLISAHGTGTKTNDLTETRAIQQVYGATPPPMVGIKSMIGHTMGAASALGAIAGALAITHGFIPPTANHRRPDPECPIDCVPNQSLDAEVRIVQNNGLAFGGNNAVVMLGKYAKDPC</sequence>
<dbReference type="PANTHER" id="PTHR11712">
    <property type="entry name" value="POLYKETIDE SYNTHASE-RELATED"/>
    <property type="match status" value="1"/>
</dbReference>
<dbReference type="InterPro" id="IPR000794">
    <property type="entry name" value="Beta-ketoacyl_synthase"/>
</dbReference>
<dbReference type="Gene3D" id="3.40.47.10">
    <property type="match status" value="2"/>
</dbReference>
<dbReference type="Pfam" id="PF02801">
    <property type="entry name" value="Ketoacyl-synt_C"/>
    <property type="match status" value="1"/>
</dbReference>
<evidence type="ECO:0000256" key="2">
    <source>
        <dbReference type="ARBA" id="ARBA00022679"/>
    </source>
</evidence>
<feature type="domain" description="Ketosynthase family 3 (KS3)" evidence="4">
    <location>
        <begin position="1"/>
        <end position="408"/>
    </location>
</feature>
<reference evidence="5 6" key="1">
    <citation type="submission" date="2024-11" db="EMBL/GenBank/DDBJ databases">
        <title>The Natural Products Discovery Center: Release of the First 8490 Sequenced Strains for Exploring Actinobacteria Biosynthetic Diversity.</title>
        <authorList>
            <person name="Kalkreuter E."/>
            <person name="Kautsar S.A."/>
            <person name="Yang D."/>
            <person name="Bader C.D."/>
            <person name="Teijaro C.N."/>
            <person name="Fluegel L."/>
            <person name="Davis C.M."/>
            <person name="Simpson J.R."/>
            <person name="Lauterbach L."/>
            <person name="Steele A.D."/>
            <person name="Gui C."/>
            <person name="Meng S."/>
            <person name="Li G."/>
            <person name="Viehrig K."/>
            <person name="Ye F."/>
            <person name="Su P."/>
            <person name="Kiefer A.F."/>
            <person name="Nichols A."/>
            <person name="Cepeda A.J."/>
            <person name="Yan W."/>
            <person name="Fan B."/>
            <person name="Jiang Y."/>
            <person name="Adhikari A."/>
            <person name="Zheng C.-J."/>
            <person name="Schuster L."/>
            <person name="Cowan T.M."/>
            <person name="Smanski M.J."/>
            <person name="Chevrette M.G."/>
            <person name="De Carvalho L.P.S."/>
            <person name="Shen B."/>
        </authorList>
    </citation>
    <scope>NUCLEOTIDE SEQUENCE [LARGE SCALE GENOMIC DNA]</scope>
    <source>
        <strain evidence="5 6">NPDC020863</strain>
    </source>
</reference>